<comment type="caution">
    <text evidence="1">The sequence shown here is derived from an EMBL/GenBank/DDBJ whole genome shotgun (WGS) entry which is preliminary data.</text>
</comment>
<keyword evidence="2" id="KW-1185">Reference proteome</keyword>
<organism evidence="1 2">
    <name type="scientific">Camellia lanceoleosa</name>
    <dbReference type="NCBI Taxonomy" id="1840588"/>
    <lineage>
        <taxon>Eukaryota</taxon>
        <taxon>Viridiplantae</taxon>
        <taxon>Streptophyta</taxon>
        <taxon>Embryophyta</taxon>
        <taxon>Tracheophyta</taxon>
        <taxon>Spermatophyta</taxon>
        <taxon>Magnoliopsida</taxon>
        <taxon>eudicotyledons</taxon>
        <taxon>Gunneridae</taxon>
        <taxon>Pentapetalae</taxon>
        <taxon>asterids</taxon>
        <taxon>Ericales</taxon>
        <taxon>Theaceae</taxon>
        <taxon>Camellia</taxon>
    </lineage>
</organism>
<gene>
    <name evidence="1" type="ORF">LOK49_LG15G02345</name>
</gene>
<accession>A0ACC0F5V2</accession>
<proteinExistence type="predicted"/>
<name>A0ACC0F5V2_9ERIC</name>
<dbReference type="Proteomes" id="UP001060215">
    <property type="component" value="Chromosome 11"/>
</dbReference>
<reference evidence="1 2" key="1">
    <citation type="journal article" date="2022" name="Plant J.">
        <title>Chromosome-level genome of Camellia lanceoleosa provides a valuable resource for understanding genome evolution and self-incompatibility.</title>
        <authorList>
            <person name="Gong W."/>
            <person name="Xiao S."/>
            <person name="Wang L."/>
            <person name="Liao Z."/>
            <person name="Chang Y."/>
            <person name="Mo W."/>
            <person name="Hu G."/>
            <person name="Li W."/>
            <person name="Zhao G."/>
            <person name="Zhu H."/>
            <person name="Hu X."/>
            <person name="Ji K."/>
            <person name="Xiang X."/>
            <person name="Song Q."/>
            <person name="Yuan D."/>
            <person name="Jin S."/>
            <person name="Zhang L."/>
        </authorList>
    </citation>
    <scope>NUCLEOTIDE SEQUENCE [LARGE SCALE GENOMIC DNA]</scope>
    <source>
        <strain evidence="1">SQ_2022a</strain>
    </source>
</reference>
<evidence type="ECO:0000313" key="2">
    <source>
        <dbReference type="Proteomes" id="UP001060215"/>
    </source>
</evidence>
<sequence>MLMEALQIQRQPLPTDLHLMNSISGKFRATIGLTSAKLRCFCASSSPNSTSTKQQLTRRKSVLTSNGKVRANVSDAQLKENWLHSLLPFPEILFPLNGEVVNVCQSNSDSNWVIGIDPDVSGALALLKTDHLGCSAQVFDSPHLKVLVGKRIRRRLDAKSIVQLLKSFDAPVGTTAYVEQSIPFPQDGKQGWWGGGFGYGLWIGILVASGFSVVPVPSSVWKNELKLSGNRSSKDDSRVAASTLFPSMSSLLKRKKDHGRAEALLIAAYGKGMKISTNSSSVSEELMS</sequence>
<evidence type="ECO:0000313" key="1">
    <source>
        <dbReference type="EMBL" id="KAI7984057.1"/>
    </source>
</evidence>
<protein>
    <submittedName>
        <fullName evidence="1">Uncharacterized protein</fullName>
    </submittedName>
</protein>
<dbReference type="EMBL" id="CM045768">
    <property type="protein sequence ID" value="KAI7984057.1"/>
    <property type="molecule type" value="Genomic_DNA"/>
</dbReference>